<dbReference type="RefSeq" id="WP_080459476.1">
    <property type="nucleotide sequence ID" value="NZ_JXMW01000001.1"/>
</dbReference>
<proteinExistence type="predicted"/>
<evidence type="ECO:0000256" key="1">
    <source>
        <dbReference type="SAM" id="Phobius"/>
    </source>
</evidence>
<evidence type="ECO:0000313" key="3">
    <source>
        <dbReference type="Proteomes" id="UP000191661"/>
    </source>
</evidence>
<reference evidence="2 3" key="1">
    <citation type="submission" date="2014-12" db="EMBL/GenBank/DDBJ databases">
        <title>Genome sequence of Methanobrevibacter arboriphilicus DH1, DSM1125.</title>
        <authorList>
            <person name="Poehlein A."/>
            <person name="Thauer R.K."/>
            <person name="Seedorf H."/>
            <person name="Daniel R."/>
        </authorList>
    </citation>
    <scope>NUCLEOTIDE SEQUENCE [LARGE SCALE GENOMIC DNA]</scope>
    <source>
        <strain evidence="2 3">DH1</strain>
    </source>
</reference>
<keyword evidence="1" id="KW-0472">Membrane</keyword>
<accession>A0A1V6N5V3</accession>
<dbReference type="EMBL" id="JXMW01000001">
    <property type="protein sequence ID" value="OQD59856.1"/>
    <property type="molecule type" value="Genomic_DNA"/>
</dbReference>
<comment type="caution">
    <text evidence="2">The sequence shown here is derived from an EMBL/GenBank/DDBJ whole genome shotgun (WGS) entry which is preliminary data.</text>
</comment>
<organism evidence="2 3">
    <name type="scientific">Methanobrevibacter arboriphilus JCM 13429 = DSM 1125</name>
    <dbReference type="NCBI Taxonomy" id="1300164"/>
    <lineage>
        <taxon>Archaea</taxon>
        <taxon>Methanobacteriati</taxon>
        <taxon>Methanobacteriota</taxon>
        <taxon>Methanomada group</taxon>
        <taxon>Methanobacteria</taxon>
        <taxon>Methanobacteriales</taxon>
        <taxon>Methanobacteriaceae</taxon>
        <taxon>Methanobrevibacter</taxon>
    </lineage>
</organism>
<keyword evidence="1" id="KW-0812">Transmembrane</keyword>
<name>A0A1V6N5V3_METAZ</name>
<dbReference type="Proteomes" id="UP000191661">
    <property type="component" value="Unassembled WGS sequence"/>
</dbReference>
<evidence type="ECO:0000313" key="2">
    <source>
        <dbReference type="EMBL" id="OQD59856.1"/>
    </source>
</evidence>
<dbReference type="AlphaFoldDB" id="A0A1V6N5V3"/>
<sequence length="104" mass="11301">MKKNKKIILGIIIIVVAVVGVGVLISALSAPESIEFNGETWYVGDAISTSNHTEGSQGMIITQINKDDNSFISESPDGKYKMKWDTTTGLGKWLIIEGEINPYA</sequence>
<feature type="transmembrane region" description="Helical" evidence="1">
    <location>
        <begin position="7"/>
        <end position="28"/>
    </location>
</feature>
<protein>
    <submittedName>
        <fullName evidence="2">Uncharacterized protein</fullName>
    </submittedName>
</protein>
<keyword evidence="3" id="KW-1185">Reference proteome</keyword>
<gene>
    <name evidence="2" type="ORF">MBBAR_1c02650</name>
</gene>
<keyword evidence="1" id="KW-1133">Transmembrane helix</keyword>